<reference evidence="2" key="1">
    <citation type="submission" date="2020-12" db="EMBL/GenBank/DDBJ databases">
        <title>Metabolic potential, ecology and presence of endohyphal bacteria is reflected in genomic diversity of Mucoromycotina.</title>
        <authorList>
            <person name="Muszewska A."/>
            <person name="Okrasinska A."/>
            <person name="Steczkiewicz K."/>
            <person name="Drgas O."/>
            <person name="Orlowska M."/>
            <person name="Perlinska-Lenart U."/>
            <person name="Aleksandrzak-Piekarczyk T."/>
            <person name="Szatraj K."/>
            <person name="Zielenkiewicz U."/>
            <person name="Pilsyk S."/>
            <person name="Malc E."/>
            <person name="Mieczkowski P."/>
            <person name="Kruszewska J.S."/>
            <person name="Biernat P."/>
            <person name="Pawlowska J."/>
        </authorList>
    </citation>
    <scope>NUCLEOTIDE SEQUENCE</scope>
    <source>
        <strain evidence="2">CBS 226.32</strain>
    </source>
</reference>
<dbReference type="EMBL" id="JAEPRC010000024">
    <property type="protein sequence ID" value="KAG2214541.1"/>
    <property type="molecule type" value="Genomic_DNA"/>
</dbReference>
<dbReference type="Proteomes" id="UP000650833">
    <property type="component" value="Unassembled WGS sequence"/>
</dbReference>
<protein>
    <submittedName>
        <fullName evidence="2">Uncharacterized protein</fullName>
    </submittedName>
</protein>
<evidence type="ECO:0000256" key="1">
    <source>
        <dbReference type="SAM" id="Phobius"/>
    </source>
</evidence>
<keyword evidence="1" id="KW-1133">Transmembrane helix</keyword>
<feature type="transmembrane region" description="Helical" evidence="1">
    <location>
        <begin position="36"/>
        <end position="56"/>
    </location>
</feature>
<evidence type="ECO:0000313" key="3">
    <source>
        <dbReference type="Proteomes" id="UP000650833"/>
    </source>
</evidence>
<keyword evidence="3" id="KW-1185">Reference proteome</keyword>
<accession>A0A8H7RNV8</accession>
<comment type="caution">
    <text evidence="2">The sequence shown here is derived from an EMBL/GenBank/DDBJ whole genome shotgun (WGS) entry which is preliminary data.</text>
</comment>
<gene>
    <name evidence="2" type="ORF">INT46_003091</name>
</gene>
<name>A0A8H7RNV8_9FUNG</name>
<evidence type="ECO:0000313" key="2">
    <source>
        <dbReference type="EMBL" id="KAG2214541.1"/>
    </source>
</evidence>
<dbReference type="AlphaFoldDB" id="A0A8H7RNV8"/>
<keyword evidence="1" id="KW-0812">Transmembrane</keyword>
<proteinExistence type="predicted"/>
<keyword evidence="1" id="KW-0472">Membrane</keyword>
<organism evidence="2 3">
    <name type="scientific">Mucor plumbeus</name>
    <dbReference type="NCBI Taxonomy" id="97098"/>
    <lineage>
        <taxon>Eukaryota</taxon>
        <taxon>Fungi</taxon>
        <taxon>Fungi incertae sedis</taxon>
        <taxon>Mucoromycota</taxon>
        <taxon>Mucoromycotina</taxon>
        <taxon>Mucoromycetes</taxon>
        <taxon>Mucorales</taxon>
        <taxon>Mucorineae</taxon>
        <taxon>Mucoraceae</taxon>
        <taxon>Mucor</taxon>
    </lineage>
</organism>
<dbReference type="OrthoDB" id="2274850at2759"/>
<sequence length="512" mass="59194">MPAPAPEDIDNKAILKDEKTTVPSSKSSTPTEKLSLAHYILVTPFAALYIVGRVIIDTIRFSIYYAIWSCEKTLPHLDDWLFEFVTISIPKAYNRTELWWAERGKPACIRYYAYTQQYIVPYTIHGLEVFFIGTYKVMCAIQTIIVEFIATWKRFVDRHDWHQLAIDLSDIAYKTCWVPTAWIVTRTIHLCKITYVGVRAMVTSIANELKWICMIAVPSVYNYVASTRLAQFTYRGLIIVAEGAQWGCVCLNEYLLTPTIGRFLTFLIRSIDSLILLLQQRTIQEKLERIYRLVAPHVVSMFMECAAIINDFIVGSYHVYKELVFPTYKLFMKHVMPRLTIAYKAAAANLAGWYNAHIYPAWLLIYPYLNAPLLWMYTNLTLPVYREVYNIVATFISYITQHLSAQLWNLGAKLVVMTRVYAQYIYSFIQFWLLKQAPVLAGFIQSSYEKIIQVCDWGALQQDIVSTISIMYNWISKQSNLIYYSLERSLGSWAEEQQSISGTNTSGKQKIV</sequence>